<dbReference type="GO" id="GO:0003735">
    <property type="term" value="F:structural constituent of ribosome"/>
    <property type="evidence" value="ECO:0007669"/>
    <property type="project" value="InterPro"/>
</dbReference>
<evidence type="ECO:0000313" key="5">
    <source>
        <dbReference type="EMBL" id="AAR99906.1"/>
    </source>
</evidence>
<dbReference type="InterPro" id="IPR008991">
    <property type="entry name" value="Translation_prot_SH3-like_sf"/>
</dbReference>
<protein>
    <submittedName>
        <fullName evidence="5">60S ribosomal protein L14</fullName>
    </submittedName>
</protein>
<dbReference type="Gene3D" id="6.10.250.2270">
    <property type="match status" value="1"/>
</dbReference>
<comment type="similarity">
    <text evidence="1">Belongs to the eukaryotic ribosomal protein eL14 family.</text>
</comment>
<feature type="domain" description="Large ribosomal subunit protein eL14" evidence="4">
    <location>
        <begin position="45"/>
        <end position="117"/>
    </location>
</feature>
<dbReference type="CDD" id="cd23702">
    <property type="entry name" value="eL14"/>
    <property type="match status" value="1"/>
</dbReference>
<dbReference type="SUPFAM" id="SSF50104">
    <property type="entry name" value="Translation proteins SH3-like domain"/>
    <property type="match status" value="1"/>
</dbReference>
<keyword evidence="2 5" id="KW-0689">Ribosomal protein</keyword>
<dbReference type="Pfam" id="PF01929">
    <property type="entry name" value="Ribosomal_L14e"/>
    <property type="match status" value="1"/>
</dbReference>
<keyword evidence="3" id="KW-0687">Ribonucleoprotein</keyword>
<name>Q6R016_CHAGO</name>
<evidence type="ECO:0000256" key="3">
    <source>
        <dbReference type="ARBA" id="ARBA00023274"/>
    </source>
</evidence>
<accession>Q6R016</accession>
<dbReference type="AlphaFoldDB" id="Q6R016"/>
<sequence length="133" mass="15448">MPFRRFVKIGRICLVNYGEHYGKLVAIVDVVDQNRALVDAPDVTRQQISFNRLSLTDLKVDILRNAKKDTLKEAFVKGETYQKWASSAWGRKLEVRKTRAALTDFDRFKVMTARMKRSSLVKRELAKMRKTKA</sequence>
<dbReference type="GO" id="GO:0006412">
    <property type="term" value="P:translation"/>
    <property type="evidence" value="ECO:0007669"/>
    <property type="project" value="InterPro"/>
</dbReference>
<reference evidence="5" key="1">
    <citation type="submission" date="2004-01" db="EMBL/GenBank/DDBJ databases">
        <title>Chara L14 ribosomal protein.</title>
        <authorList>
            <person name="Limbach C."/>
            <person name="Braun M."/>
        </authorList>
    </citation>
    <scope>NUCLEOTIDE SEQUENCE</scope>
</reference>
<evidence type="ECO:0000259" key="4">
    <source>
        <dbReference type="Pfam" id="PF01929"/>
    </source>
</evidence>
<dbReference type="GO" id="GO:0022625">
    <property type="term" value="C:cytosolic large ribosomal subunit"/>
    <property type="evidence" value="ECO:0007669"/>
    <property type="project" value="TreeGrafter"/>
</dbReference>
<dbReference type="InterPro" id="IPR014722">
    <property type="entry name" value="Rib_uL2_dom2"/>
</dbReference>
<dbReference type="InterPro" id="IPR039660">
    <property type="entry name" value="Ribosomal_eL14"/>
</dbReference>
<dbReference type="PANTHER" id="PTHR11127">
    <property type="entry name" value="60S RIBOSOMAL PROTEIN L14"/>
    <property type="match status" value="1"/>
</dbReference>
<proteinExistence type="evidence at transcript level"/>
<dbReference type="EMBL" id="AY519976">
    <property type="protein sequence ID" value="AAR99906.1"/>
    <property type="molecule type" value="mRNA"/>
</dbReference>
<dbReference type="InterPro" id="IPR002784">
    <property type="entry name" value="Ribosomal_eL14_dom"/>
</dbReference>
<dbReference type="PANTHER" id="PTHR11127:SF2">
    <property type="entry name" value="LARGE RIBOSOMAL SUBUNIT PROTEIN EL14"/>
    <property type="match status" value="1"/>
</dbReference>
<dbReference type="GO" id="GO:0042273">
    <property type="term" value="P:ribosomal large subunit biogenesis"/>
    <property type="evidence" value="ECO:0007669"/>
    <property type="project" value="TreeGrafter"/>
</dbReference>
<evidence type="ECO:0000256" key="2">
    <source>
        <dbReference type="ARBA" id="ARBA00022980"/>
    </source>
</evidence>
<evidence type="ECO:0000256" key="1">
    <source>
        <dbReference type="ARBA" id="ARBA00006592"/>
    </source>
</evidence>
<dbReference type="Gene3D" id="2.30.30.30">
    <property type="match status" value="1"/>
</dbReference>
<organism evidence="5">
    <name type="scientific">Chara globularis</name>
    <name type="common">Fragile stonewort</name>
    <dbReference type="NCBI Taxonomy" id="69338"/>
    <lineage>
        <taxon>Eukaryota</taxon>
        <taxon>Viridiplantae</taxon>
        <taxon>Streptophyta</taxon>
        <taxon>Charophyceae</taxon>
        <taxon>Charales</taxon>
        <taxon>Characeae</taxon>
        <taxon>Chara</taxon>
    </lineage>
</organism>
<dbReference type="GO" id="GO:0003723">
    <property type="term" value="F:RNA binding"/>
    <property type="evidence" value="ECO:0007669"/>
    <property type="project" value="InterPro"/>
</dbReference>